<organism evidence="2 3">
    <name type="scientific">Aequorivita vitellina</name>
    <dbReference type="NCBI Taxonomy" id="2874475"/>
    <lineage>
        <taxon>Bacteria</taxon>
        <taxon>Pseudomonadati</taxon>
        <taxon>Bacteroidota</taxon>
        <taxon>Flavobacteriia</taxon>
        <taxon>Flavobacteriales</taxon>
        <taxon>Flavobacteriaceae</taxon>
        <taxon>Aequorivita</taxon>
    </lineage>
</organism>
<dbReference type="RefSeq" id="WP_237602633.1">
    <property type="nucleotide sequence ID" value="NZ_JAIRBA010000011.1"/>
</dbReference>
<dbReference type="GO" id="GO:0009654">
    <property type="term" value="C:photosystem II oxygen evolving complex"/>
    <property type="evidence" value="ECO:0007669"/>
    <property type="project" value="InterPro"/>
</dbReference>
<dbReference type="GO" id="GO:0005509">
    <property type="term" value="F:calcium ion binding"/>
    <property type="evidence" value="ECO:0007669"/>
    <property type="project" value="InterPro"/>
</dbReference>
<comment type="caution">
    <text evidence="2">The sequence shown here is derived from an EMBL/GenBank/DDBJ whole genome shotgun (WGS) entry which is preliminary data.</text>
</comment>
<name>A0A9X1QXC9_9FLAO</name>
<dbReference type="Proteomes" id="UP001139461">
    <property type="component" value="Unassembled WGS sequence"/>
</dbReference>
<dbReference type="Gene3D" id="3.40.1000.10">
    <property type="entry name" value="Mog1/PsbP, alpha/beta/alpha sandwich"/>
    <property type="match status" value="1"/>
</dbReference>
<evidence type="ECO:0000313" key="2">
    <source>
        <dbReference type="EMBL" id="MCG2418843.1"/>
    </source>
</evidence>
<dbReference type="Pfam" id="PF01789">
    <property type="entry name" value="PsbP"/>
    <property type="match status" value="1"/>
</dbReference>
<proteinExistence type="predicted"/>
<feature type="domain" description="PsbP C-terminal" evidence="1">
    <location>
        <begin position="16"/>
        <end position="154"/>
    </location>
</feature>
<protein>
    <recommendedName>
        <fullName evidence="1">PsbP C-terminal domain-containing protein</fullName>
    </recommendedName>
</protein>
<keyword evidence="3" id="KW-1185">Reference proteome</keyword>
<dbReference type="InterPro" id="IPR002683">
    <property type="entry name" value="PsbP_C"/>
</dbReference>
<dbReference type="GO" id="GO:0015979">
    <property type="term" value="P:photosynthesis"/>
    <property type="evidence" value="ECO:0007669"/>
    <property type="project" value="InterPro"/>
</dbReference>
<evidence type="ECO:0000313" key="3">
    <source>
        <dbReference type="Proteomes" id="UP001139461"/>
    </source>
</evidence>
<dbReference type="AlphaFoldDB" id="A0A9X1QXC9"/>
<dbReference type="GO" id="GO:0019898">
    <property type="term" value="C:extrinsic component of membrane"/>
    <property type="evidence" value="ECO:0007669"/>
    <property type="project" value="InterPro"/>
</dbReference>
<evidence type="ECO:0000259" key="1">
    <source>
        <dbReference type="Pfam" id="PF01789"/>
    </source>
</evidence>
<dbReference type="EMBL" id="JAIRBA010000011">
    <property type="protein sequence ID" value="MCG2418843.1"/>
    <property type="molecule type" value="Genomic_DNA"/>
</dbReference>
<reference evidence="2" key="1">
    <citation type="submission" date="2021-09" db="EMBL/GenBank/DDBJ databases">
        <title>Genome of Aequorivita sp. strain F47161.</title>
        <authorList>
            <person name="Wang Y."/>
        </authorList>
    </citation>
    <scope>NUCLEOTIDE SEQUENCE</scope>
    <source>
        <strain evidence="2">F47161</strain>
    </source>
</reference>
<sequence>MLTSNESTRSNWRSLKQNGYSIQFPKDWSVDDSGVQNSEFILSSPESNGAIIRMEVGNSDDKITLDTYGETFVSGYLKKNYNDVRILKDEIKNQNGYKFKRLISSLKTENNMEYIFWSDIIVYNKKLYVFLSISEFSQFKNHQPTVEKVLSSFAFN</sequence>
<gene>
    <name evidence="2" type="ORF">K8089_07395</name>
</gene>
<accession>A0A9X1QXC9</accession>